<dbReference type="GO" id="GO:0000776">
    <property type="term" value="C:kinetochore"/>
    <property type="evidence" value="ECO:0007669"/>
    <property type="project" value="UniProtKB-KW"/>
</dbReference>
<dbReference type="SUPFAM" id="SSF48371">
    <property type="entry name" value="ARM repeat"/>
    <property type="match status" value="2"/>
</dbReference>
<dbReference type="InterPro" id="IPR021133">
    <property type="entry name" value="HEAT_type_2"/>
</dbReference>
<dbReference type="GO" id="GO:0005881">
    <property type="term" value="C:cytoplasmic microtubule"/>
    <property type="evidence" value="ECO:0007669"/>
    <property type="project" value="TreeGrafter"/>
</dbReference>
<dbReference type="PROSITE" id="PS50077">
    <property type="entry name" value="HEAT_REPEAT"/>
    <property type="match status" value="1"/>
</dbReference>
<evidence type="ECO:0000256" key="17">
    <source>
        <dbReference type="PROSITE-ProRule" id="PRU00103"/>
    </source>
</evidence>
<feature type="region of interest" description="Disordered" evidence="18">
    <location>
        <begin position="539"/>
        <end position="757"/>
    </location>
</feature>
<feature type="region of interest" description="Disordered" evidence="18">
    <location>
        <begin position="801"/>
        <end position="839"/>
    </location>
</feature>
<evidence type="ECO:0000256" key="14">
    <source>
        <dbReference type="ARBA" id="ARBA00023212"/>
    </source>
</evidence>
<evidence type="ECO:0000256" key="15">
    <source>
        <dbReference type="ARBA" id="ARBA00023306"/>
    </source>
</evidence>
<keyword evidence="11" id="KW-0498">Mitosis</keyword>
<feature type="region of interest" description="Disordered" evidence="18">
    <location>
        <begin position="1059"/>
        <end position="1103"/>
    </location>
</feature>
<evidence type="ECO:0000256" key="9">
    <source>
        <dbReference type="ARBA" id="ARBA00022701"/>
    </source>
</evidence>
<keyword evidence="8" id="KW-0132">Cell division</keyword>
<feature type="domain" description="TOG" evidence="19">
    <location>
        <begin position="1226"/>
        <end position="1465"/>
    </location>
</feature>
<dbReference type="Proteomes" id="UP000005207">
    <property type="component" value="Linkage group LG23"/>
</dbReference>
<dbReference type="InterPro" id="IPR048491">
    <property type="entry name" value="XMAP215_CLASP_TOG"/>
</dbReference>
<evidence type="ECO:0000256" key="2">
    <source>
        <dbReference type="ARBA" id="ARBA00004300"/>
    </source>
</evidence>
<evidence type="ECO:0000256" key="3">
    <source>
        <dbReference type="ARBA" id="ARBA00004601"/>
    </source>
</evidence>
<dbReference type="GO" id="GO:1902903">
    <property type="term" value="P:regulation of supramolecular fiber organization"/>
    <property type="evidence" value="ECO:0007669"/>
    <property type="project" value="UniProtKB-ARBA"/>
</dbReference>
<gene>
    <name evidence="20" type="primary">CLASP1</name>
</gene>
<sequence length="1475" mass="162510">MNMEYLLEQVTQKDLGKRLQVGQEVMELILDEERSPELEQDQSMLDRMVDCVASSWVNSSNFKVVLLGMDILSALVSRLQERFRTQVGTVLPSLIDRLGDAKDQVREQDQALLLKIMDQAANPQYVWERMMGGFKHKNNRTREGLCLCLISTLNVFGSQSLTLSKIVPHICSLLGDPTSQVRDGAMNCLVEIYRHVGERVRIDLGKKGLPQSRTLLFSHMTVPVSPPFSSSPTDKNFEDDDSVDGGRSSSSSKGTSLSGRKAVSMGSFRRPASASSSKSAGRDGSSAGAVDEEDFIQAFEDVPTVQIYSNREVEEAMTKIRDVLSDDKRDWELRVAALKKVRSLLLAGAPEFDGFLQQLRLMEAAFKLSAKDLRSQVVREACITLGHLSSVLGNRFDHAAEAIMPILLNLVPNSAKVMATSGMAAIRLILRHTHYPRLIPIITSNCTSKSVAVRRRCFEFLDLLLQEWQTSCLERHGTVLMETIKKGIHDADAEARSVARKCYWSFHSHFSREAEQLFQGLESSYQKALQAHLRSGDSLMSLPASDRSSSSSQETKPTHTSRTPAAASSPSSLQRSRSDVDVNAAASASARTRMPAVPSTVLSSASPFSSASALPPGSYASLGRVRTRRTSSGNGPSVTDTRGRSRGKVVSQSQPGSRSGSPGRLLSSTYGRIPSTSTSLTDKSRPRGHRSQGCSRETSPTRSGTARSRIPRPSMSQGCSRETSRESSRDTSPARGFSPLASRRHSRSTSALSSAECYSDRLSHQARISASVNAMRILNTGTEVEAAVADALLLGDSRSKRRPVRRRFESPGMYSDDDANSDASSACSERSYSSRNGGVAPHYLRQTEDVAEVLNHCASANWSERKEGLLGLQNLLKSQRMLRWVFSMFLETLVDFIVLHRDDLLDWLFVLLTQLLKKMGADLLGSVQAKVQKALDVTRESFPYEQQFNILMRFIVDQTQTPNLKVKVAILRYIEALARQMDPADFVNSSETRLAVSRIITWTTEPKSSDVRKAAQVVLIALFELNTPEFTMLLGALPKTFQDGTTKLLHNHLRNASANSGISMASPSNSAGRTPPRQPSSRSSPLTSPTNCSHGGLSPSMLEYDSENLNSEEIYSSLRGVTEAIQNFSFRSQEDLVEPLRRDGKKDGVMTGGGASSDSEPRPSGDAVEGGRTALDNKTSLLNTPSPRSFAGPRFREYNPYNYTDGISTMDKATLKEALYEDAVEQLREAGAAEQLELVGELLKELSQGQAGERGPEERRGTLLEMLKVAREDSLVVWEEHFKTMLLLLLETLGDKDHTIRALALRVLKEILRNQPARFKNYAELTIMKMLEAHKDSHKEVVRAAEEAASTLAGSIHPEQCIKVLCPIVQTADYPINLAAIKMQTRAIERITREPLHQLLPDIIPGLLQGYDNTESSVRKASVFCLVAIYSVIGEELKPYLAQLTGSKMKLLNLYIKRAQTSTSNSSSSSDISSY</sequence>
<feature type="domain" description="TOG" evidence="19">
    <location>
        <begin position="306"/>
        <end position="542"/>
    </location>
</feature>
<feature type="compositionally biased region" description="Low complexity" evidence="18">
    <location>
        <begin position="603"/>
        <end position="618"/>
    </location>
</feature>
<accession>A0A669D5F5</accession>
<keyword evidence="15" id="KW-0131">Cell cycle</keyword>
<dbReference type="GO" id="GO:0043515">
    <property type="term" value="F:kinetochore binding"/>
    <property type="evidence" value="ECO:0007669"/>
    <property type="project" value="TreeGrafter"/>
</dbReference>
<evidence type="ECO:0000256" key="16">
    <source>
        <dbReference type="ARBA" id="ARBA00023328"/>
    </source>
</evidence>
<dbReference type="GO" id="GO:0008017">
    <property type="term" value="F:microtubule binding"/>
    <property type="evidence" value="ECO:0007669"/>
    <property type="project" value="TreeGrafter"/>
</dbReference>
<feature type="repeat" description="HEAT" evidence="17">
    <location>
        <begin position="166"/>
        <end position="204"/>
    </location>
</feature>
<comment type="subcellular location">
    <subcellularLocation>
        <location evidence="4">Chromosome</location>
        <location evidence="4">Centromere</location>
        <location evidence="4">Kinetochore</location>
    </subcellularLocation>
    <subcellularLocation>
        <location evidence="2">Cytoplasm</location>
        <location evidence="2">Cytoskeleton</location>
        <location evidence="2">Microtubule organizing center</location>
        <location evidence="2">Centrosome</location>
    </subcellularLocation>
    <subcellularLocation>
        <location evidence="1">Cytoplasm</location>
        <location evidence="1">Cytoskeleton</location>
        <location evidence="1">Spindle</location>
    </subcellularLocation>
    <subcellularLocation>
        <location evidence="3">Golgi apparatus</location>
        <location evidence="3">trans-Golgi network</location>
    </subcellularLocation>
</comment>
<organism evidence="20 21">
    <name type="scientific">Oreochromis niloticus</name>
    <name type="common">Nile tilapia</name>
    <name type="synonym">Tilapia nilotica</name>
    <dbReference type="NCBI Taxonomy" id="8128"/>
    <lineage>
        <taxon>Eukaryota</taxon>
        <taxon>Metazoa</taxon>
        <taxon>Chordata</taxon>
        <taxon>Craniata</taxon>
        <taxon>Vertebrata</taxon>
        <taxon>Euteleostomi</taxon>
        <taxon>Actinopterygii</taxon>
        <taxon>Neopterygii</taxon>
        <taxon>Teleostei</taxon>
        <taxon>Neoteleostei</taxon>
        <taxon>Acanthomorphata</taxon>
        <taxon>Ovalentaria</taxon>
        <taxon>Cichlomorphae</taxon>
        <taxon>Cichliformes</taxon>
        <taxon>Cichlidae</taxon>
        <taxon>African cichlids</taxon>
        <taxon>Pseudocrenilabrinae</taxon>
        <taxon>Oreochromini</taxon>
        <taxon>Oreochromis</taxon>
    </lineage>
</organism>
<name>A0A669D5F5_ORENI</name>
<keyword evidence="21" id="KW-1185">Reference proteome</keyword>
<dbReference type="GO" id="GO:0090307">
    <property type="term" value="P:mitotic spindle assembly"/>
    <property type="evidence" value="ECO:0007669"/>
    <property type="project" value="TreeGrafter"/>
</dbReference>
<feature type="compositionally biased region" description="Polar residues" evidence="18">
    <location>
        <begin position="630"/>
        <end position="640"/>
    </location>
</feature>
<dbReference type="FunFam" id="1.25.10.10:FF:000005">
    <property type="entry name" value="CLIP-associating protein 1 isoform 2"/>
    <property type="match status" value="1"/>
</dbReference>
<evidence type="ECO:0000256" key="8">
    <source>
        <dbReference type="ARBA" id="ARBA00022618"/>
    </source>
</evidence>
<feature type="compositionally biased region" description="Polar residues" evidence="18">
    <location>
        <begin position="1059"/>
        <end position="1072"/>
    </location>
</feature>
<dbReference type="InterPro" id="IPR034085">
    <property type="entry name" value="TOG"/>
</dbReference>
<evidence type="ECO:0000256" key="11">
    <source>
        <dbReference type="ARBA" id="ARBA00022776"/>
    </source>
</evidence>
<keyword evidence="16" id="KW-0137">Centromere</keyword>
<evidence type="ECO:0000256" key="10">
    <source>
        <dbReference type="ARBA" id="ARBA00022737"/>
    </source>
</evidence>
<dbReference type="GeneTree" id="ENSGT00940000154817"/>
<dbReference type="SMART" id="SM01349">
    <property type="entry name" value="TOG"/>
    <property type="match status" value="3"/>
</dbReference>
<feature type="compositionally biased region" description="Low complexity" evidence="18">
    <location>
        <begin position="539"/>
        <end position="575"/>
    </location>
</feature>
<dbReference type="GO" id="GO:0005813">
    <property type="term" value="C:centrosome"/>
    <property type="evidence" value="ECO:0007669"/>
    <property type="project" value="UniProtKB-SubCell"/>
</dbReference>
<feature type="region of interest" description="Disordered" evidence="18">
    <location>
        <begin position="224"/>
        <end position="287"/>
    </location>
</feature>
<reference evidence="21" key="1">
    <citation type="submission" date="2012-01" db="EMBL/GenBank/DDBJ databases">
        <title>The Genome Sequence of Oreochromis niloticus (Nile Tilapia).</title>
        <authorList>
            <consortium name="Broad Institute Genome Assembly Team"/>
            <consortium name="Broad Institute Sequencing Platform"/>
            <person name="Di Palma F."/>
            <person name="Johnson J."/>
            <person name="Lander E.S."/>
            <person name="Lindblad-Toh K."/>
        </authorList>
    </citation>
    <scope>NUCLEOTIDE SEQUENCE [LARGE SCALE GENOMIC DNA]</scope>
</reference>
<evidence type="ECO:0000256" key="4">
    <source>
        <dbReference type="ARBA" id="ARBA00004629"/>
    </source>
</evidence>
<dbReference type="InterPro" id="IPR016024">
    <property type="entry name" value="ARM-type_fold"/>
</dbReference>
<feature type="region of interest" description="Disordered" evidence="18">
    <location>
        <begin position="1136"/>
        <end position="1195"/>
    </location>
</feature>
<evidence type="ECO:0000313" key="21">
    <source>
        <dbReference type="Proteomes" id="UP000005207"/>
    </source>
</evidence>
<dbReference type="InterPro" id="IPR057546">
    <property type="entry name" value="HEAT_GCN1"/>
</dbReference>
<evidence type="ECO:0000259" key="19">
    <source>
        <dbReference type="SMART" id="SM01349"/>
    </source>
</evidence>
<feature type="compositionally biased region" description="Low complexity" evidence="18">
    <location>
        <begin position="266"/>
        <end position="287"/>
    </location>
</feature>
<dbReference type="GO" id="GO:0005876">
    <property type="term" value="C:spindle microtubule"/>
    <property type="evidence" value="ECO:0007669"/>
    <property type="project" value="TreeGrafter"/>
</dbReference>
<protein>
    <submittedName>
        <fullName evidence="20">Cytoplasmic linker associated protein 1</fullName>
    </submittedName>
</protein>
<dbReference type="Pfam" id="PF12348">
    <property type="entry name" value="CLASP_N"/>
    <property type="match status" value="1"/>
</dbReference>
<feature type="domain" description="TOG" evidence="19">
    <location>
        <begin position="4"/>
        <end position="228"/>
    </location>
</feature>
<keyword evidence="9" id="KW-0493">Microtubule</keyword>
<keyword evidence="13" id="KW-0333">Golgi apparatus</keyword>
<dbReference type="GO" id="GO:0031110">
    <property type="term" value="P:regulation of microtubule polymerization or depolymerization"/>
    <property type="evidence" value="ECO:0007669"/>
    <property type="project" value="UniProtKB-ARBA"/>
</dbReference>
<dbReference type="GO" id="GO:0072686">
    <property type="term" value="C:mitotic spindle"/>
    <property type="evidence" value="ECO:0007669"/>
    <property type="project" value="TreeGrafter"/>
</dbReference>
<keyword evidence="6" id="KW-0158">Chromosome</keyword>
<dbReference type="InterPro" id="IPR024395">
    <property type="entry name" value="CLASP_N_dom"/>
</dbReference>
<evidence type="ECO:0000256" key="5">
    <source>
        <dbReference type="ARBA" id="ARBA00009549"/>
    </source>
</evidence>
<evidence type="ECO:0000256" key="1">
    <source>
        <dbReference type="ARBA" id="ARBA00004186"/>
    </source>
</evidence>
<reference evidence="20" key="2">
    <citation type="submission" date="2025-08" db="UniProtKB">
        <authorList>
            <consortium name="Ensembl"/>
        </authorList>
    </citation>
    <scope>IDENTIFICATION</scope>
</reference>
<evidence type="ECO:0000256" key="6">
    <source>
        <dbReference type="ARBA" id="ARBA00022454"/>
    </source>
</evidence>
<dbReference type="Pfam" id="PF21041">
    <property type="entry name" value="XMAP215_CLASP_TOG"/>
    <property type="match status" value="1"/>
</dbReference>
<dbReference type="PANTHER" id="PTHR21567:SF28">
    <property type="entry name" value="CLIP-ASSOCIATING PROTEIN 1"/>
    <property type="match status" value="1"/>
</dbReference>
<feature type="compositionally biased region" description="Low complexity" evidence="18">
    <location>
        <begin position="651"/>
        <end position="668"/>
    </location>
</feature>
<keyword evidence="7" id="KW-0963">Cytoplasm</keyword>
<dbReference type="Pfam" id="PF23271">
    <property type="entry name" value="HEAT_GCN1"/>
    <property type="match status" value="1"/>
</dbReference>
<evidence type="ECO:0000256" key="12">
    <source>
        <dbReference type="ARBA" id="ARBA00022838"/>
    </source>
</evidence>
<feature type="compositionally biased region" description="Polar residues" evidence="18">
    <location>
        <begin position="692"/>
        <end position="706"/>
    </location>
</feature>
<dbReference type="GO" id="GO:0045180">
    <property type="term" value="C:basal cortex"/>
    <property type="evidence" value="ECO:0007669"/>
    <property type="project" value="TreeGrafter"/>
</dbReference>
<evidence type="ECO:0000256" key="18">
    <source>
        <dbReference type="SAM" id="MobiDB-lite"/>
    </source>
</evidence>
<feature type="compositionally biased region" description="Low complexity" evidence="18">
    <location>
        <begin position="821"/>
        <end position="835"/>
    </location>
</feature>
<dbReference type="Gene3D" id="1.25.10.10">
    <property type="entry name" value="Leucine-rich Repeat Variant"/>
    <property type="match status" value="5"/>
</dbReference>
<feature type="compositionally biased region" description="Basic and acidic residues" evidence="18">
    <location>
        <begin position="1136"/>
        <end position="1148"/>
    </location>
</feature>
<keyword evidence="14" id="KW-0206">Cytoskeleton</keyword>
<dbReference type="GO" id="GO:0040001">
    <property type="term" value="P:establishment of mitotic spindle localization"/>
    <property type="evidence" value="ECO:0007669"/>
    <property type="project" value="TreeGrafter"/>
</dbReference>
<dbReference type="GO" id="GO:0005794">
    <property type="term" value="C:Golgi apparatus"/>
    <property type="evidence" value="ECO:0007669"/>
    <property type="project" value="UniProtKB-SubCell"/>
</dbReference>
<feature type="compositionally biased region" description="Polar residues" evidence="18">
    <location>
        <begin position="1176"/>
        <end position="1187"/>
    </location>
</feature>
<reference evidence="20" key="3">
    <citation type="submission" date="2025-09" db="UniProtKB">
        <authorList>
            <consortium name="Ensembl"/>
        </authorList>
    </citation>
    <scope>IDENTIFICATION</scope>
</reference>
<feature type="compositionally biased region" description="Low complexity" evidence="18">
    <location>
        <begin position="245"/>
        <end position="259"/>
    </location>
</feature>
<dbReference type="PANTHER" id="PTHR21567">
    <property type="entry name" value="CLASP"/>
    <property type="match status" value="1"/>
</dbReference>
<keyword evidence="10" id="KW-0677">Repeat</keyword>
<keyword evidence="12" id="KW-0995">Kinetochore</keyword>
<proteinExistence type="inferred from homology"/>
<evidence type="ECO:0000256" key="13">
    <source>
        <dbReference type="ARBA" id="ARBA00023034"/>
    </source>
</evidence>
<dbReference type="GO" id="GO:0051301">
    <property type="term" value="P:cell division"/>
    <property type="evidence" value="ECO:0007669"/>
    <property type="project" value="UniProtKB-KW"/>
</dbReference>
<dbReference type="InterPro" id="IPR011989">
    <property type="entry name" value="ARM-like"/>
</dbReference>
<feature type="compositionally biased region" description="Low complexity" evidence="18">
    <location>
        <begin position="1073"/>
        <end position="1090"/>
    </location>
</feature>
<evidence type="ECO:0000313" key="20">
    <source>
        <dbReference type="Ensembl" id="ENSONIP00000055736.1"/>
    </source>
</evidence>
<comment type="similarity">
    <text evidence="5">Belongs to the CLASP family.</text>
</comment>
<evidence type="ECO:0000256" key="7">
    <source>
        <dbReference type="ARBA" id="ARBA00022490"/>
    </source>
</evidence>
<dbReference type="Ensembl" id="ENSONIT00000034303.1">
    <property type="protein sequence ID" value="ENSONIP00000055736.1"/>
    <property type="gene ID" value="ENSONIG00000003624.2"/>
</dbReference>